<dbReference type="EMBL" id="JABFUD020000015">
    <property type="protein sequence ID" value="KAI5069645.1"/>
    <property type="molecule type" value="Genomic_DNA"/>
</dbReference>
<dbReference type="Proteomes" id="UP000886520">
    <property type="component" value="Chromosome 15"/>
</dbReference>
<evidence type="ECO:0000313" key="3">
    <source>
        <dbReference type="Proteomes" id="UP000886520"/>
    </source>
</evidence>
<accession>A0A9D4UKN3</accession>
<evidence type="ECO:0000256" key="1">
    <source>
        <dbReference type="SAM" id="SignalP"/>
    </source>
</evidence>
<keyword evidence="1" id="KW-0732">Signal</keyword>
<reference evidence="2" key="1">
    <citation type="submission" date="2021-01" db="EMBL/GenBank/DDBJ databases">
        <title>Adiantum capillus-veneris genome.</title>
        <authorList>
            <person name="Fang Y."/>
            <person name="Liao Q."/>
        </authorList>
    </citation>
    <scope>NUCLEOTIDE SEQUENCE</scope>
    <source>
        <strain evidence="2">H3</strain>
        <tissue evidence="2">Leaf</tissue>
    </source>
</reference>
<feature type="chain" id="PRO_5039249431" evidence="1">
    <location>
        <begin position="29"/>
        <end position="131"/>
    </location>
</feature>
<name>A0A9D4UKN3_ADICA</name>
<protein>
    <submittedName>
        <fullName evidence="2">Uncharacterized protein</fullName>
    </submittedName>
</protein>
<dbReference type="AlphaFoldDB" id="A0A9D4UKN3"/>
<keyword evidence="3" id="KW-1185">Reference proteome</keyword>
<organism evidence="2 3">
    <name type="scientific">Adiantum capillus-veneris</name>
    <name type="common">Maidenhair fern</name>
    <dbReference type="NCBI Taxonomy" id="13818"/>
    <lineage>
        <taxon>Eukaryota</taxon>
        <taxon>Viridiplantae</taxon>
        <taxon>Streptophyta</taxon>
        <taxon>Embryophyta</taxon>
        <taxon>Tracheophyta</taxon>
        <taxon>Polypodiopsida</taxon>
        <taxon>Polypodiidae</taxon>
        <taxon>Polypodiales</taxon>
        <taxon>Pteridineae</taxon>
        <taxon>Pteridaceae</taxon>
        <taxon>Vittarioideae</taxon>
        <taxon>Adiantum</taxon>
    </lineage>
</organism>
<feature type="signal peptide" evidence="1">
    <location>
        <begin position="1"/>
        <end position="28"/>
    </location>
</feature>
<comment type="caution">
    <text evidence="2">The sequence shown here is derived from an EMBL/GenBank/DDBJ whole genome shotgun (WGS) entry which is preliminary data.</text>
</comment>
<proteinExistence type="predicted"/>
<sequence>MGRGRRVEMVCTVALVGLLLLAGMRVEGRTCGVQDLELRNEYVATSECEIEMVNNCPCQVTKVVVSCADRRWTQRVVNQIAMEVDVPIFGRCTLWPKYSIPPNGLGQTTYSCAGPVSLSLLSADFAPACSA</sequence>
<evidence type="ECO:0000313" key="2">
    <source>
        <dbReference type="EMBL" id="KAI5069645.1"/>
    </source>
</evidence>
<gene>
    <name evidence="2" type="ORF">GOP47_0015946</name>
</gene>